<evidence type="ECO:0000256" key="5">
    <source>
        <dbReference type="SAM" id="MobiDB-lite"/>
    </source>
</evidence>
<dbReference type="OrthoDB" id="1894539at2759"/>
<evidence type="ECO:0000256" key="2">
    <source>
        <dbReference type="ARBA" id="ARBA00022771"/>
    </source>
</evidence>
<dbReference type="EMBL" id="CAJGYO010000007">
    <property type="protein sequence ID" value="CAD6241865.1"/>
    <property type="molecule type" value="Genomic_DNA"/>
</dbReference>
<evidence type="ECO:0000256" key="4">
    <source>
        <dbReference type="PROSITE-ProRule" id="PRU00325"/>
    </source>
</evidence>
<sequence>MAGRTHALARSRRVEGPSPDPCPVVSRASRQCQLVTAILARSGGAASGGWIGDGEGAEQAEGTSIGPRTFVIYGIIMEAIEDEAPDEMVDKAGQTLIVPEVGMAFKSEDQAYEMYNTYAGKVGFSVRKSHTKRRVDGSISQKYIVCSNQGYRESESSQDTKRAGCNARIHRETESSQDAKRTGCNARIQFSVNREGIWRVQKVVLDHNHDFASPNKSHKLRSQRRVIEADKRLISQIREAGMKPAQVYEFMKEFYGGADKMPFPRMGCNNEIGWQRKKYLEPNDAQTLLEYLKNKQIEDPTFFYAIQVDEVDGQIANFFWADSQSIMDYACFGDVVSFDTTFQTDKLEMPFAPLIGTNHHMQIIIFGAALIFNESVESFVWLFETFLTAMSGKHPSTIFTDQDATMAGAIAYVFRNTSHRLCLWQICLNAAKHLGHVIQKHSEKFVHDFKKCVYEDRSETLFIKMWHDLVTEYNLEDNQWMADLYNLRKKWAAVYNDSFTADMTLTHRSEGMKNVFKKKFRRKLSFSEFLVEYEKVSASLRENELDADFNSCRKNPVIYIPNLPLLKTAAESYTRRVYSEFEEEFKQQFSFSCKLLQADGSNLTYMVMHMQSVHGATVVFNKENMTITCSCRKYESIGILCMHALKVFNANDVFILPSQYILNRWTKYAKRGFYIEKEGTETEDLKMRAARISRKVASISLKCSLSKDLLDYLEKAINKLDLEADNSLSKIEEKSNEGPSV</sequence>
<proteinExistence type="predicted"/>
<evidence type="ECO:0000259" key="6">
    <source>
        <dbReference type="PROSITE" id="PS50966"/>
    </source>
</evidence>
<keyword evidence="8" id="KW-1185">Reference proteome</keyword>
<dbReference type="InterPro" id="IPR018289">
    <property type="entry name" value="MULE_transposase_dom"/>
</dbReference>
<reference evidence="7" key="1">
    <citation type="submission" date="2020-10" db="EMBL/GenBank/DDBJ databases">
        <authorList>
            <person name="Han B."/>
            <person name="Lu T."/>
            <person name="Zhao Q."/>
            <person name="Huang X."/>
            <person name="Zhao Y."/>
        </authorList>
    </citation>
    <scope>NUCLEOTIDE SEQUENCE</scope>
</reference>
<dbReference type="Pfam" id="PF10551">
    <property type="entry name" value="MULE"/>
    <property type="match status" value="1"/>
</dbReference>
<dbReference type="Pfam" id="PF04434">
    <property type="entry name" value="SWIM"/>
    <property type="match status" value="1"/>
</dbReference>
<evidence type="ECO:0000313" key="7">
    <source>
        <dbReference type="EMBL" id="CAD6241865.1"/>
    </source>
</evidence>
<keyword evidence="1" id="KW-0479">Metal-binding</keyword>
<name>A0A811PD18_9POAL</name>
<dbReference type="InterPro" id="IPR006564">
    <property type="entry name" value="Znf_PMZ"/>
</dbReference>
<evidence type="ECO:0000256" key="3">
    <source>
        <dbReference type="ARBA" id="ARBA00022833"/>
    </source>
</evidence>
<dbReference type="InterPro" id="IPR007527">
    <property type="entry name" value="Znf_SWIM"/>
</dbReference>
<dbReference type="GO" id="GO:0008270">
    <property type="term" value="F:zinc ion binding"/>
    <property type="evidence" value="ECO:0007669"/>
    <property type="project" value="UniProtKB-KW"/>
</dbReference>
<dbReference type="AlphaFoldDB" id="A0A811PD18"/>
<feature type="domain" description="SWIM-type" evidence="6">
    <location>
        <begin position="616"/>
        <end position="652"/>
    </location>
</feature>
<comment type="caution">
    <text evidence="7">The sequence shown here is derived from an EMBL/GenBank/DDBJ whole genome shotgun (WGS) entry which is preliminary data.</text>
</comment>
<dbReference type="Proteomes" id="UP000604825">
    <property type="component" value="Unassembled WGS sequence"/>
</dbReference>
<dbReference type="PANTHER" id="PTHR47718:SF7">
    <property type="entry name" value="PROTEIN FAR1-RELATED SEQUENCE"/>
    <property type="match status" value="1"/>
</dbReference>
<dbReference type="InterPro" id="IPR004330">
    <property type="entry name" value="FAR1_DNA_bnd_dom"/>
</dbReference>
<dbReference type="PROSITE" id="PS50966">
    <property type="entry name" value="ZF_SWIM"/>
    <property type="match status" value="1"/>
</dbReference>
<evidence type="ECO:0000256" key="1">
    <source>
        <dbReference type="ARBA" id="ARBA00022723"/>
    </source>
</evidence>
<evidence type="ECO:0000313" key="8">
    <source>
        <dbReference type="Proteomes" id="UP000604825"/>
    </source>
</evidence>
<dbReference type="SMART" id="SM00575">
    <property type="entry name" value="ZnF_PMZ"/>
    <property type="match status" value="1"/>
</dbReference>
<dbReference type="Pfam" id="PF03101">
    <property type="entry name" value="FAR1"/>
    <property type="match status" value="1"/>
</dbReference>
<feature type="region of interest" description="Disordered" evidence="5">
    <location>
        <begin position="1"/>
        <end position="25"/>
    </location>
</feature>
<protein>
    <recommendedName>
        <fullName evidence="6">SWIM-type domain-containing protein</fullName>
    </recommendedName>
</protein>
<keyword evidence="2 4" id="KW-0863">Zinc-finger</keyword>
<dbReference type="PANTHER" id="PTHR47718">
    <property type="entry name" value="OS01G0519700 PROTEIN"/>
    <property type="match status" value="1"/>
</dbReference>
<keyword evidence="3" id="KW-0862">Zinc</keyword>
<gene>
    <name evidence="7" type="ORF">NCGR_LOCUS27533</name>
</gene>
<accession>A0A811PD18</accession>
<organism evidence="7 8">
    <name type="scientific">Miscanthus lutarioriparius</name>
    <dbReference type="NCBI Taxonomy" id="422564"/>
    <lineage>
        <taxon>Eukaryota</taxon>
        <taxon>Viridiplantae</taxon>
        <taxon>Streptophyta</taxon>
        <taxon>Embryophyta</taxon>
        <taxon>Tracheophyta</taxon>
        <taxon>Spermatophyta</taxon>
        <taxon>Magnoliopsida</taxon>
        <taxon>Liliopsida</taxon>
        <taxon>Poales</taxon>
        <taxon>Poaceae</taxon>
        <taxon>PACMAD clade</taxon>
        <taxon>Panicoideae</taxon>
        <taxon>Andropogonodae</taxon>
        <taxon>Andropogoneae</taxon>
        <taxon>Saccharinae</taxon>
        <taxon>Miscanthus</taxon>
    </lineage>
</organism>